<dbReference type="Proteomes" id="UP000070531">
    <property type="component" value="Unassembled WGS sequence"/>
</dbReference>
<organism evidence="1">
    <name type="scientific">Prevotella amnii</name>
    <dbReference type="NCBI Taxonomy" id="419005"/>
    <lineage>
        <taxon>Bacteria</taxon>
        <taxon>Pseudomonadati</taxon>
        <taxon>Bacteroidota</taxon>
        <taxon>Bacteroidia</taxon>
        <taxon>Bacteroidales</taxon>
        <taxon>Prevotellaceae</taxon>
        <taxon>Prevotella</taxon>
    </lineage>
</organism>
<evidence type="ECO:0000313" key="2">
    <source>
        <dbReference type="Proteomes" id="UP000070531"/>
    </source>
</evidence>
<dbReference type="STRING" id="419005.HMPREF1860_01904"/>
<accession>A0A134B556</accession>
<sequence>MNEQSKALEALMTPLQLKRKKRNEKIVADYKMLRKEAGKAFKEWSAYGSLGRKHGISRQGVQFILRKEGVIE</sequence>
<comment type="caution">
    <text evidence="1">The sequence shown here is derived from an EMBL/GenBank/DDBJ whole genome shotgun (WGS) entry which is preliminary data.</text>
</comment>
<reference evidence="1 2" key="1">
    <citation type="submission" date="2016-01" db="EMBL/GenBank/DDBJ databases">
        <authorList>
            <person name="Oliw E.H."/>
        </authorList>
    </citation>
    <scope>NUCLEOTIDE SEQUENCE [LARGE SCALE GENOMIC DNA]</scope>
    <source>
        <strain evidence="1 2">DNF00307</strain>
    </source>
</reference>
<dbReference type="RefSeq" id="WP_060933305.1">
    <property type="nucleotide sequence ID" value="NZ_KQ960561.1"/>
</dbReference>
<name>A0A134B556_9BACT</name>
<gene>
    <name evidence="1" type="ORF">HMPREF1860_01904</name>
</gene>
<dbReference type="EMBL" id="LSDL01000127">
    <property type="protein sequence ID" value="KXB75075.1"/>
    <property type="molecule type" value="Genomic_DNA"/>
</dbReference>
<proteinExistence type="predicted"/>
<protein>
    <submittedName>
        <fullName evidence="1">Uncharacterized protein</fullName>
    </submittedName>
</protein>
<dbReference type="AlphaFoldDB" id="A0A134B556"/>
<dbReference type="PATRIC" id="fig|419005.5.peg.1906"/>
<evidence type="ECO:0000313" key="1">
    <source>
        <dbReference type="EMBL" id="KXB75075.1"/>
    </source>
</evidence>